<dbReference type="InterPro" id="IPR010930">
    <property type="entry name" value="Flg_bb/hook_C_dom"/>
</dbReference>
<dbReference type="RefSeq" id="WP_209363063.1">
    <property type="nucleotide sequence ID" value="NZ_JAGISH010000014.1"/>
</dbReference>
<organism evidence="8 9">
    <name type="scientific">Sagittula salina</name>
    <dbReference type="NCBI Taxonomy" id="2820268"/>
    <lineage>
        <taxon>Bacteria</taxon>
        <taxon>Pseudomonadati</taxon>
        <taxon>Pseudomonadota</taxon>
        <taxon>Alphaproteobacteria</taxon>
        <taxon>Rhodobacterales</taxon>
        <taxon>Roseobacteraceae</taxon>
        <taxon>Sagittula</taxon>
    </lineage>
</organism>
<gene>
    <name evidence="8" type="ORF">J5474_19085</name>
</gene>
<evidence type="ECO:0000256" key="4">
    <source>
        <dbReference type="RuleBase" id="RU362116"/>
    </source>
</evidence>
<comment type="caution">
    <text evidence="8">The sequence shown here is derived from an EMBL/GenBank/DDBJ whole genome shotgun (WGS) entry which is preliminary data.</text>
</comment>
<evidence type="ECO:0000259" key="5">
    <source>
        <dbReference type="Pfam" id="PF00460"/>
    </source>
</evidence>
<dbReference type="Pfam" id="PF06429">
    <property type="entry name" value="Flg_bbr_C"/>
    <property type="match status" value="1"/>
</dbReference>
<sequence>MSISNAMASGVSGLLANSKAVENISYNIANADTVGYRRSFSQMVTSGSNMPTTSRSVGVGTTDAHANTADGSFSPTSVASNLAISGSGFFVVNSNIDASYTSGNVFTRVGSFEPDANGNLRNAAGLYLMGFPSGEDGTLGAVDRSTFDDLQPVNVANRTLGATPTTTMSLSGNLPSQETGQMNPGEPFVTSAVFYNALGEAQQLSMSFQPTWNKNEWDITISHEGMDYGRVTVRFSDTGTNVGSPDYYGDVQDLSWNNGFSFNTATGTMTLDLYSGGSPQTLEVSLGAISSSGGLTQFSGDYTPLNVEADGSASGTMSRVEFDEFGTVWGVFDNGSRSALYSIPLATFANPNGLATSNNSTFTTSRESGSFYLGNAGTGETGTLSSGGVETANVDIAEELTSLIQKQRAYSSNAKIITTADEMLNETVNLKR</sequence>
<proteinExistence type="inferred from homology"/>
<dbReference type="PANTHER" id="PTHR30435">
    <property type="entry name" value="FLAGELLAR PROTEIN"/>
    <property type="match status" value="1"/>
</dbReference>
<dbReference type="Pfam" id="PF22692">
    <property type="entry name" value="LlgE_F_G_D1"/>
    <property type="match status" value="1"/>
</dbReference>
<accession>A0A940S2Z8</accession>
<dbReference type="InterPro" id="IPR001444">
    <property type="entry name" value="Flag_bb_rod_N"/>
</dbReference>
<keyword evidence="3 4" id="KW-0975">Bacterial flagellum</keyword>
<evidence type="ECO:0000256" key="3">
    <source>
        <dbReference type="ARBA" id="ARBA00023143"/>
    </source>
</evidence>
<dbReference type="NCBIfam" id="TIGR03506">
    <property type="entry name" value="FlgEFG_subfam"/>
    <property type="match status" value="1"/>
</dbReference>
<evidence type="ECO:0000313" key="8">
    <source>
        <dbReference type="EMBL" id="MBP0484581.1"/>
    </source>
</evidence>
<reference evidence="8" key="1">
    <citation type="submission" date="2021-03" db="EMBL/GenBank/DDBJ databases">
        <title>Sagittula salina sp. nov. strain M10.9X isolated from the marine waste.</title>
        <authorList>
            <person name="Satari L."/>
            <person name="Molina-Menor E."/>
            <person name="Vidal-Verdu A."/>
            <person name="Pascual J."/>
            <person name="Pereto J."/>
            <person name="Porcar M."/>
        </authorList>
    </citation>
    <scope>NUCLEOTIDE SEQUENCE</scope>
    <source>
        <strain evidence="8">M10.9X</strain>
    </source>
</reference>
<dbReference type="InterPro" id="IPR053967">
    <property type="entry name" value="LlgE_F_G-like_D1"/>
</dbReference>
<keyword evidence="8" id="KW-0966">Cell projection</keyword>
<dbReference type="Proteomes" id="UP000675940">
    <property type="component" value="Unassembled WGS sequence"/>
</dbReference>
<dbReference type="SUPFAM" id="SSF117143">
    <property type="entry name" value="Flagellar hook protein flgE"/>
    <property type="match status" value="1"/>
</dbReference>
<dbReference type="EMBL" id="JAGISH010000014">
    <property type="protein sequence ID" value="MBP0484581.1"/>
    <property type="molecule type" value="Genomic_DNA"/>
</dbReference>
<dbReference type="GO" id="GO:0005829">
    <property type="term" value="C:cytosol"/>
    <property type="evidence" value="ECO:0007669"/>
    <property type="project" value="TreeGrafter"/>
</dbReference>
<comment type="function">
    <text evidence="4">A flexible structure which links the flagellar filament to the drive apparatus in the basal body.</text>
</comment>
<dbReference type="GO" id="GO:0009425">
    <property type="term" value="C:bacterial-type flagellum basal body"/>
    <property type="evidence" value="ECO:0007669"/>
    <property type="project" value="UniProtKB-SubCell"/>
</dbReference>
<keyword evidence="8" id="KW-0282">Flagellum</keyword>
<keyword evidence="9" id="KW-1185">Reference proteome</keyword>
<dbReference type="PANTHER" id="PTHR30435:SF1">
    <property type="entry name" value="FLAGELLAR HOOK PROTEIN FLGE"/>
    <property type="match status" value="1"/>
</dbReference>
<evidence type="ECO:0000259" key="7">
    <source>
        <dbReference type="Pfam" id="PF22692"/>
    </source>
</evidence>
<feature type="domain" description="Flagellar basal-body/hook protein C-terminal" evidence="6">
    <location>
        <begin position="386"/>
        <end position="430"/>
    </location>
</feature>
<dbReference type="GO" id="GO:0009424">
    <property type="term" value="C:bacterial-type flagellum hook"/>
    <property type="evidence" value="ECO:0007669"/>
    <property type="project" value="TreeGrafter"/>
</dbReference>
<protein>
    <recommendedName>
        <fullName evidence="4">Flagellar hook protein FlgE</fullName>
    </recommendedName>
</protein>
<keyword evidence="8" id="KW-0969">Cilium</keyword>
<dbReference type="AlphaFoldDB" id="A0A940S2Z8"/>
<evidence type="ECO:0000259" key="6">
    <source>
        <dbReference type="Pfam" id="PF06429"/>
    </source>
</evidence>
<dbReference type="Pfam" id="PF00460">
    <property type="entry name" value="Flg_bb_rod"/>
    <property type="match status" value="1"/>
</dbReference>
<dbReference type="InterPro" id="IPR037925">
    <property type="entry name" value="FlgE/F/G-like"/>
</dbReference>
<evidence type="ECO:0000256" key="1">
    <source>
        <dbReference type="ARBA" id="ARBA00004117"/>
    </source>
</evidence>
<comment type="similarity">
    <text evidence="2 4">Belongs to the flagella basal body rod proteins family.</text>
</comment>
<name>A0A940S2Z8_9RHOB</name>
<evidence type="ECO:0000313" key="9">
    <source>
        <dbReference type="Proteomes" id="UP000675940"/>
    </source>
</evidence>
<comment type="subcellular location">
    <subcellularLocation>
        <location evidence="1 4">Bacterial flagellum basal body</location>
    </subcellularLocation>
</comment>
<evidence type="ECO:0000256" key="2">
    <source>
        <dbReference type="ARBA" id="ARBA00009677"/>
    </source>
</evidence>
<dbReference type="GO" id="GO:0071978">
    <property type="term" value="P:bacterial-type flagellum-dependent swarming motility"/>
    <property type="evidence" value="ECO:0007669"/>
    <property type="project" value="TreeGrafter"/>
</dbReference>
<feature type="domain" description="Flagellar hook protein FlgE/F/G-like D1" evidence="7">
    <location>
        <begin position="83"/>
        <end position="130"/>
    </location>
</feature>
<feature type="domain" description="Flagellar basal body rod protein N-terminal" evidence="5">
    <location>
        <begin position="9"/>
        <end position="37"/>
    </location>
</feature>
<dbReference type="InterPro" id="IPR020013">
    <property type="entry name" value="Flagellar_FlgE/F/G"/>
</dbReference>